<name>A0A7R9JD55_TIMCA</name>
<gene>
    <name evidence="1" type="ORF">TCMB3V08_LOCUS9376</name>
</gene>
<reference evidence="1" key="1">
    <citation type="submission" date="2020-11" db="EMBL/GenBank/DDBJ databases">
        <authorList>
            <person name="Tran Van P."/>
        </authorList>
    </citation>
    <scope>NUCLEOTIDE SEQUENCE</scope>
</reference>
<dbReference type="EMBL" id="OE184712">
    <property type="protein sequence ID" value="CAD7576815.1"/>
    <property type="molecule type" value="Genomic_DNA"/>
</dbReference>
<proteinExistence type="predicted"/>
<protein>
    <submittedName>
        <fullName evidence="1">(California timema) hypothetical protein</fullName>
    </submittedName>
</protein>
<evidence type="ECO:0000313" key="1">
    <source>
        <dbReference type="EMBL" id="CAD7576815.1"/>
    </source>
</evidence>
<sequence>MRPLKRLVNALVVLSSTAEDGEIEVRISVLMGSFGYSALLSWMHNHLIINIPPNQNMPSFRSQMVPYSQQLMEGTRSFINTEQEKVQEHQFPTYFLSLPVWSLLKATYKETKRYKNFSFIIFLTAYTIIQALCGRI</sequence>
<organism evidence="1">
    <name type="scientific">Timema californicum</name>
    <name type="common">California timema</name>
    <name type="synonym">Walking stick</name>
    <dbReference type="NCBI Taxonomy" id="61474"/>
    <lineage>
        <taxon>Eukaryota</taxon>
        <taxon>Metazoa</taxon>
        <taxon>Ecdysozoa</taxon>
        <taxon>Arthropoda</taxon>
        <taxon>Hexapoda</taxon>
        <taxon>Insecta</taxon>
        <taxon>Pterygota</taxon>
        <taxon>Neoptera</taxon>
        <taxon>Polyneoptera</taxon>
        <taxon>Phasmatodea</taxon>
        <taxon>Timematodea</taxon>
        <taxon>Timematoidea</taxon>
        <taxon>Timematidae</taxon>
        <taxon>Timema</taxon>
    </lineage>
</organism>
<dbReference type="AlphaFoldDB" id="A0A7R9JD55"/>
<accession>A0A7R9JD55</accession>